<dbReference type="Pfam" id="PF05857">
    <property type="entry name" value="TraX"/>
    <property type="match status" value="1"/>
</dbReference>
<gene>
    <name evidence="2" type="ORF">H9809_13230</name>
</gene>
<reference evidence="2" key="1">
    <citation type="journal article" date="2021" name="PeerJ">
        <title>Extensive microbial diversity within the chicken gut microbiome revealed by metagenomics and culture.</title>
        <authorList>
            <person name="Gilroy R."/>
            <person name="Ravi A."/>
            <person name="Getino M."/>
            <person name="Pursley I."/>
            <person name="Horton D.L."/>
            <person name="Alikhan N.F."/>
            <person name="Baker D."/>
            <person name="Gharbi K."/>
            <person name="Hall N."/>
            <person name="Watson M."/>
            <person name="Adriaenssens E.M."/>
            <person name="Foster-Nyarko E."/>
            <person name="Jarju S."/>
            <person name="Secka A."/>
            <person name="Antonio M."/>
            <person name="Oren A."/>
            <person name="Chaudhuri R.R."/>
            <person name="La Ragione R."/>
            <person name="Hildebrand F."/>
            <person name="Pallen M.J."/>
        </authorList>
    </citation>
    <scope>NUCLEOTIDE SEQUENCE</scope>
    <source>
        <strain evidence="2">1068</strain>
    </source>
</reference>
<feature type="transmembrane region" description="Helical" evidence="1">
    <location>
        <begin position="103"/>
        <end position="120"/>
    </location>
</feature>
<dbReference type="EMBL" id="DXBG01000308">
    <property type="protein sequence ID" value="HIZ66838.1"/>
    <property type="molecule type" value="Genomic_DNA"/>
</dbReference>
<dbReference type="InterPro" id="IPR008875">
    <property type="entry name" value="TraX"/>
</dbReference>
<accession>A0A9D2FSU1</accession>
<keyword evidence="1" id="KW-0472">Membrane</keyword>
<feature type="transmembrane region" description="Helical" evidence="1">
    <location>
        <begin position="199"/>
        <end position="217"/>
    </location>
</feature>
<organism evidence="2 3">
    <name type="scientific">Candidatus Blautia pullicola</name>
    <dbReference type="NCBI Taxonomy" id="2838498"/>
    <lineage>
        <taxon>Bacteria</taxon>
        <taxon>Bacillati</taxon>
        <taxon>Bacillota</taxon>
        <taxon>Clostridia</taxon>
        <taxon>Lachnospirales</taxon>
        <taxon>Lachnospiraceae</taxon>
        <taxon>Blautia</taxon>
    </lineage>
</organism>
<name>A0A9D2FSU1_9FIRM</name>
<keyword evidence="1" id="KW-0812">Transmembrane</keyword>
<evidence type="ECO:0000313" key="2">
    <source>
        <dbReference type="EMBL" id="HIZ66838.1"/>
    </source>
</evidence>
<sequence length="251" mass="29092">MLSFTYTSNKRLLPPVFTGSTLKFIALITMLIDHIGAVFLEKGVISAYNQRLPSALSYEESLFFSNLDQILRNIGRIAFPIFCFLLVEGFFHTSNRAKYAQRLFLFALLSEVPFDLAFNYSFLETSYQNVMFTLLFGFLTIWAMEKARELHPALLFLPALLGLGAGWLFHGDYNWKGILLIIVLYLFYAYPLEKTIAGCICLLWEPWALLAFIPINLYNQKKGQGLKYLFYFFYPAHLLALFLLRYLIFKI</sequence>
<keyword evidence="1" id="KW-1133">Transmembrane helix</keyword>
<feature type="transmembrane region" description="Helical" evidence="1">
    <location>
        <begin position="150"/>
        <end position="169"/>
    </location>
</feature>
<dbReference type="Proteomes" id="UP000824056">
    <property type="component" value="Unassembled WGS sequence"/>
</dbReference>
<feature type="transmembrane region" description="Helical" evidence="1">
    <location>
        <begin position="126"/>
        <end position="143"/>
    </location>
</feature>
<feature type="transmembrane region" description="Helical" evidence="1">
    <location>
        <begin position="70"/>
        <end position="91"/>
    </location>
</feature>
<evidence type="ECO:0000256" key="1">
    <source>
        <dbReference type="SAM" id="Phobius"/>
    </source>
</evidence>
<evidence type="ECO:0000313" key="3">
    <source>
        <dbReference type="Proteomes" id="UP000824056"/>
    </source>
</evidence>
<protein>
    <submittedName>
        <fullName evidence="2">Conjugal transfer protein TraX</fullName>
    </submittedName>
</protein>
<comment type="caution">
    <text evidence="2">The sequence shown here is derived from an EMBL/GenBank/DDBJ whole genome shotgun (WGS) entry which is preliminary data.</text>
</comment>
<feature type="transmembrane region" description="Helical" evidence="1">
    <location>
        <begin position="12"/>
        <end position="32"/>
    </location>
</feature>
<reference evidence="2" key="2">
    <citation type="submission" date="2021-04" db="EMBL/GenBank/DDBJ databases">
        <authorList>
            <person name="Gilroy R."/>
        </authorList>
    </citation>
    <scope>NUCLEOTIDE SEQUENCE</scope>
    <source>
        <strain evidence="2">1068</strain>
    </source>
</reference>
<feature type="transmembrane region" description="Helical" evidence="1">
    <location>
        <begin position="175"/>
        <end position="192"/>
    </location>
</feature>
<proteinExistence type="predicted"/>
<feature type="transmembrane region" description="Helical" evidence="1">
    <location>
        <begin position="229"/>
        <end position="248"/>
    </location>
</feature>
<dbReference type="AlphaFoldDB" id="A0A9D2FSU1"/>